<evidence type="ECO:0000256" key="1">
    <source>
        <dbReference type="SAM" id="MobiDB-lite"/>
    </source>
</evidence>
<proteinExistence type="predicted"/>
<sequence>MDPSKTRQAQAHARQRHMALAPSSAPGQLRMPASRTRGKHKSTAALVPQGVQPSSQRPYQQSFNGVPQKRKIPAHHHYDRQPQFIGTPEDVEDDDLLYPDEEGSFGQYSYDEEPMPQTIGAIMEILSDVQSQLTSLSHGFEEQRKGKRSPSLSAIDNRCEHVGNYLSDLVWQTSKADAVLKHLSRQSGENFRHWKNS</sequence>
<feature type="region of interest" description="Disordered" evidence="1">
    <location>
        <begin position="1"/>
        <end position="64"/>
    </location>
</feature>
<keyword evidence="3" id="KW-1185">Reference proteome</keyword>
<evidence type="ECO:0000313" key="2">
    <source>
        <dbReference type="EMBL" id="OBS15314.1"/>
    </source>
</evidence>
<comment type="caution">
    <text evidence="2">The sequence shown here is derived from an EMBL/GenBank/DDBJ whole genome shotgun (WGS) entry which is preliminary data.</text>
</comment>
<gene>
    <name evidence="2" type="ORF">FPOA_13837</name>
</gene>
<accession>A0A1B8A4D0</accession>
<dbReference type="Proteomes" id="UP000091967">
    <property type="component" value="Unassembled WGS sequence"/>
</dbReference>
<dbReference type="AlphaFoldDB" id="A0A1B8A4D0"/>
<organism evidence="2 3">
    <name type="scientific">Fusarium poae</name>
    <dbReference type="NCBI Taxonomy" id="36050"/>
    <lineage>
        <taxon>Eukaryota</taxon>
        <taxon>Fungi</taxon>
        <taxon>Dikarya</taxon>
        <taxon>Ascomycota</taxon>
        <taxon>Pezizomycotina</taxon>
        <taxon>Sordariomycetes</taxon>
        <taxon>Hypocreomycetidae</taxon>
        <taxon>Hypocreales</taxon>
        <taxon>Nectriaceae</taxon>
        <taxon>Fusarium</taxon>
    </lineage>
</organism>
<evidence type="ECO:0000313" key="3">
    <source>
        <dbReference type="Proteomes" id="UP000091967"/>
    </source>
</evidence>
<dbReference type="EMBL" id="LYXU01000163">
    <property type="protein sequence ID" value="OBS15314.1"/>
    <property type="molecule type" value="Genomic_DNA"/>
</dbReference>
<reference evidence="2 3" key="1">
    <citation type="submission" date="2016-06" db="EMBL/GenBank/DDBJ databases">
        <title>Living apart together: crosstalk between the core and supernumerary genomes in a fungal plant pathogen.</title>
        <authorList>
            <person name="Vanheule A."/>
            <person name="Audenaert K."/>
            <person name="Warris S."/>
            <person name="Van De Geest H."/>
            <person name="Schijlen E."/>
            <person name="Hofte M."/>
            <person name="De Saeger S."/>
            <person name="Haesaert G."/>
            <person name="Waalwijk C."/>
            <person name="Van Der Lee T."/>
        </authorList>
    </citation>
    <scope>NUCLEOTIDE SEQUENCE [LARGE SCALE GENOMIC DNA]</scope>
    <source>
        <strain evidence="2 3">2516</strain>
    </source>
</reference>
<name>A0A1B8A4D0_FUSPO</name>
<feature type="compositionally biased region" description="Polar residues" evidence="1">
    <location>
        <begin position="51"/>
        <end position="64"/>
    </location>
</feature>
<protein>
    <submittedName>
        <fullName evidence="2">Uncharacterized protein</fullName>
    </submittedName>
</protein>